<feature type="transmembrane region" description="Helical" evidence="9">
    <location>
        <begin position="727"/>
        <end position="745"/>
    </location>
</feature>
<organism evidence="11 12">
    <name type="scientific">Caulochytrium protostelioides</name>
    <dbReference type="NCBI Taxonomy" id="1555241"/>
    <lineage>
        <taxon>Eukaryota</taxon>
        <taxon>Fungi</taxon>
        <taxon>Fungi incertae sedis</taxon>
        <taxon>Chytridiomycota</taxon>
        <taxon>Chytridiomycota incertae sedis</taxon>
        <taxon>Chytridiomycetes</taxon>
        <taxon>Caulochytriales</taxon>
        <taxon>Caulochytriaceae</taxon>
        <taxon>Caulochytrium</taxon>
    </lineage>
</organism>
<feature type="transmembrane region" description="Helical" evidence="9">
    <location>
        <begin position="392"/>
        <end position="410"/>
    </location>
</feature>
<evidence type="ECO:0000313" key="11">
    <source>
        <dbReference type="EMBL" id="RKO96584.1"/>
    </source>
</evidence>
<reference evidence="12" key="1">
    <citation type="journal article" date="2018" name="Nat. Microbiol.">
        <title>Leveraging single-cell genomics to expand the fungal tree of life.</title>
        <authorList>
            <person name="Ahrendt S.R."/>
            <person name="Quandt C.A."/>
            <person name="Ciobanu D."/>
            <person name="Clum A."/>
            <person name="Salamov A."/>
            <person name="Andreopoulos B."/>
            <person name="Cheng J.F."/>
            <person name="Woyke T."/>
            <person name="Pelin A."/>
            <person name="Henrissat B."/>
            <person name="Reynolds N.K."/>
            <person name="Benny G.L."/>
            <person name="Smith M.E."/>
            <person name="James T.Y."/>
            <person name="Grigoriev I.V."/>
        </authorList>
    </citation>
    <scope>NUCLEOTIDE SEQUENCE [LARGE SCALE GENOMIC DNA]</scope>
    <source>
        <strain evidence="12">ATCC 52028</strain>
    </source>
</reference>
<dbReference type="Pfam" id="PF07779">
    <property type="entry name" value="Cas1_AcylT"/>
    <property type="match status" value="1"/>
</dbReference>
<dbReference type="AlphaFoldDB" id="A0A4P9WTQ1"/>
<evidence type="ECO:0000259" key="10">
    <source>
        <dbReference type="Pfam" id="PF07779"/>
    </source>
</evidence>
<dbReference type="PANTHER" id="PTHR13533">
    <property type="entry name" value="N-ACETYLNEURAMINATE 9-O-ACETYLTRANSFERASE"/>
    <property type="match status" value="1"/>
</dbReference>
<evidence type="ECO:0000256" key="4">
    <source>
        <dbReference type="ARBA" id="ARBA00022692"/>
    </source>
</evidence>
<feature type="transmembrane region" description="Helical" evidence="9">
    <location>
        <begin position="603"/>
        <end position="620"/>
    </location>
</feature>
<dbReference type="PANTHER" id="PTHR13533:SF1">
    <property type="entry name" value="N-ACETYLNEURAMINATE 9-O-ACETYLTRANSFERASE"/>
    <property type="match status" value="1"/>
</dbReference>
<gene>
    <name evidence="11" type="ORF">CAUPRSCDRAFT_11727</name>
</gene>
<feature type="domain" description="Cas1p 10 TM acyl transferase" evidence="10">
    <location>
        <begin position="456"/>
        <end position="816"/>
    </location>
</feature>
<dbReference type="InterPro" id="IPR012419">
    <property type="entry name" value="Cas1_AcylTrans_dom"/>
</dbReference>
<feature type="non-terminal residue" evidence="11">
    <location>
        <position position="846"/>
    </location>
</feature>
<evidence type="ECO:0000256" key="6">
    <source>
        <dbReference type="ARBA" id="ARBA00023136"/>
    </source>
</evidence>
<feature type="transmembrane region" description="Helical" evidence="9">
    <location>
        <begin position="449"/>
        <end position="470"/>
    </location>
</feature>
<keyword evidence="4 9" id="KW-0812">Transmembrane</keyword>
<dbReference type="GO" id="GO:0016020">
    <property type="term" value="C:membrane"/>
    <property type="evidence" value="ECO:0007669"/>
    <property type="project" value="UniProtKB-SubCell"/>
</dbReference>
<feature type="transmembrane region" description="Helical" evidence="9">
    <location>
        <begin position="751"/>
        <end position="769"/>
    </location>
</feature>
<feature type="transmembrane region" description="Helical" evidence="9">
    <location>
        <begin position="682"/>
        <end position="699"/>
    </location>
</feature>
<accession>A0A4P9WTQ1</accession>
<evidence type="ECO:0000256" key="9">
    <source>
        <dbReference type="SAM" id="Phobius"/>
    </source>
</evidence>
<comment type="subcellular location">
    <subcellularLocation>
        <location evidence="1">Membrane</location>
        <topology evidence="1">Multi-pass membrane protein</topology>
    </subcellularLocation>
</comment>
<feature type="transmembrane region" description="Helical" evidence="9">
    <location>
        <begin position="482"/>
        <end position="498"/>
    </location>
</feature>
<keyword evidence="3" id="KW-0808">Transferase</keyword>
<dbReference type="Proteomes" id="UP000268535">
    <property type="component" value="Unassembled WGS sequence"/>
</dbReference>
<evidence type="ECO:0000256" key="7">
    <source>
        <dbReference type="ARBA" id="ARBA00023180"/>
    </source>
</evidence>
<sequence>MGRAATTALVARRPSLVDQWLPELLVEAVGMGHQHDGVGDAQRLGVGVAVDVDREPEPRAFLALDDGVGEPWAGEDERRPYGRGGRRGPGRRRRTDLGRQLAHARGRHGGEREEDVDRGQLILLGGFLVTTGSVTRSDENSVRDAAIEKTRCGREKENVREECETSQNDASEAKVELEKHADHHVTLLDVEAQFYWDPYLNRTDMMSFLNRKTPLPTKPVSGQKPKLFVLGTGLHYMRYIPDPTAAKAAFLKTMDEVIALVKNGPGGYMSDNPIVRYLDPVIPERLTPERRETLLPQQIYEWNTALYHRIGRAHDNYEPSLELGQWNLYAQAAQTGMSADGMHYAPGVVNAELQMIITNQCVAQINNRTPPVATCCVKLDTPKERTYWHLSLWLWLGCMLSMLHAVPVLIKRLPSRVVEGLMRSQPRLGRVLGRGVHIVDRFLPSGTTAWYMFLWGGMLIWVYFADRSALSYRVNKPVDPRLFWSLIAVILAAGLLTVERHGPKNKPPSVATTGFLNRYLTDEWKGWMQLMILAYHYTGGSKMPYVYNAIRCMVAAYLFMTGYGHFMYFFKKKDYSMGRVLRTLLRLNLLTLQLSFLMTQNSLFYYFGPLTSFWFLFVYVTMRIRSSANASHSAMPLLFKIVLATIAVAMGITFPGILELLFGVVNRMFNTQWDASESRFRLALDLWIVPVGMVTAFVVTRLQTRLAHADATYATDGSWPRLMRRGILAAIATVGGFVVVNLTFFSNKFAYNQWHALLSPLIVVAYVILRNATPGARASSSRFYGWIGRMSLETFILQYHIWLAMDTRGLLVIYPARGGPDVFSQSRASGHFSLLNNGALFLNFVA</sequence>
<evidence type="ECO:0000256" key="2">
    <source>
        <dbReference type="ARBA" id="ARBA00010666"/>
    </source>
</evidence>
<feature type="region of interest" description="Disordered" evidence="8">
    <location>
        <begin position="69"/>
        <end position="114"/>
    </location>
</feature>
<evidence type="ECO:0000256" key="5">
    <source>
        <dbReference type="ARBA" id="ARBA00022989"/>
    </source>
</evidence>
<dbReference type="GO" id="GO:0005975">
    <property type="term" value="P:carbohydrate metabolic process"/>
    <property type="evidence" value="ECO:0007669"/>
    <property type="project" value="UniProtKB-ARBA"/>
</dbReference>
<feature type="compositionally biased region" description="Basic residues" evidence="8">
    <location>
        <begin position="84"/>
        <end position="94"/>
    </location>
</feature>
<proteinExistence type="inferred from homology"/>
<dbReference type="EMBL" id="ML009802">
    <property type="protein sequence ID" value="RKO96584.1"/>
    <property type="molecule type" value="Genomic_DNA"/>
</dbReference>
<protein>
    <submittedName>
        <fullName evidence="11">Cas1p-domain-containing protein</fullName>
    </submittedName>
</protein>
<keyword evidence="7" id="KW-0325">Glycoprotein</keyword>
<feature type="transmembrane region" description="Helical" evidence="9">
    <location>
        <begin position="545"/>
        <end position="568"/>
    </location>
</feature>
<keyword evidence="6 9" id="KW-0472">Membrane</keyword>
<comment type="similarity">
    <text evidence="2">Belongs to the PC-esterase family. CASD1 subfamily.</text>
</comment>
<dbReference type="GO" id="GO:0005794">
    <property type="term" value="C:Golgi apparatus"/>
    <property type="evidence" value="ECO:0007669"/>
    <property type="project" value="UniProtKB-ARBA"/>
</dbReference>
<evidence type="ECO:0000313" key="12">
    <source>
        <dbReference type="Proteomes" id="UP000268535"/>
    </source>
</evidence>
<feature type="transmembrane region" description="Helical" evidence="9">
    <location>
        <begin position="641"/>
        <end position="662"/>
    </location>
</feature>
<dbReference type="GO" id="GO:0016740">
    <property type="term" value="F:transferase activity"/>
    <property type="evidence" value="ECO:0007669"/>
    <property type="project" value="UniProtKB-KW"/>
</dbReference>
<name>A0A4P9WTQ1_9FUNG</name>
<evidence type="ECO:0000256" key="8">
    <source>
        <dbReference type="SAM" id="MobiDB-lite"/>
    </source>
</evidence>
<evidence type="ECO:0000256" key="1">
    <source>
        <dbReference type="ARBA" id="ARBA00004141"/>
    </source>
</evidence>
<keyword evidence="5 9" id="KW-1133">Transmembrane helix</keyword>
<evidence type="ECO:0000256" key="3">
    <source>
        <dbReference type="ARBA" id="ARBA00022679"/>
    </source>
</evidence>